<evidence type="ECO:0000313" key="11">
    <source>
        <dbReference type="Proteomes" id="UP001374579"/>
    </source>
</evidence>
<dbReference type="InterPro" id="IPR036396">
    <property type="entry name" value="Cyt_P450_sf"/>
</dbReference>
<comment type="similarity">
    <text evidence="2 9">Belongs to the cytochrome P450 family.</text>
</comment>
<dbReference type="GO" id="GO:0016705">
    <property type="term" value="F:oxidoreductase activity, acting on paired donors, with incorporation or reduction of molecular oxygen"/>
    <property type="evidence" value="ECO:0007669"/>
    <property type="project" value="InterPro"/>
</dbReference>
<protein>
    <recommendedName>
        <fullName evidence="12">Cytochrome P450</fullName>
    </recommendedName>
</protein>
<dbReference type="Proteomes" id="UP001374579">
    <property type="component" value="Unassembled WGS sequence"/>
</dbReference>
<comment type="cofactor">
    <cofactor evidence="1 8">
        <name>heme</name>
        <dbReference type="ChEBI" id="CHEBI:30413"/>
    </cofactor>
</comment>
<dbReference type="InterPro" id="IPR017972">
    <property type="entry name" value="Cyt_P450_CS"/>
</dbReference>
<dbReference type="EMBL" id="JBAMIC010000011">
    <property type="protein sequence ID" value="KAK7100964.1"/>
    <property type="molecule type" value="Genomic_DNA"/>
</dbReference>
<dbReference type="PANTHER" id="PTHR24279">
    <property type="entry name" value="CYTOCHROME P450"/>
    <property type="match status" value="1"/>
</dbReference>
<dbReference type="Gene3D" id="1.10.630.10">
    <property type="entry name" value="Cytochrome P450"/>
    <property type="match status" value="1"/>
</dbReference>
<evidence type="ECO:0000256" key="3">
    <source>
        <dbReference type="ARBA" id="ARBA00022617"/>
    </source>
</evidence>
<dbReference type="PRINTS" id="PR00463">
    <property type="entry name" value="EP450I"/>
</dbReference>
<evidence type="ECO:0000256" key="6">
    <source>
        <dbReference type="ARBA" id="ARBA00023004"/>
    </source>
</evidence>
<evidence type="ECO:0000256" key="2">
    <source>
        <dbReference type="ARBA" id="ARBA00010617"/>
    </source>
</evidence>
<evidence type="ECO:0000256" key="8">
    <source>
        <dbReference type="PIRSR" id="PIRSR602401-1"/>
    </source>
</evidence>
<gene>
    <name evidence="10" type="ORF">V1264_023823</name>
</gene>
<dbReference type="GO" id="GO:0020037">
    <property type="term" value="F:heme binding"/>
    <property type="evidence" value="ECO:0007669"/>
    <property type="project" value="InterPro"/>
</dbReference>
<reference evidence="10 11" key="1">
    <citation type="submission" date="2024-02" db="EMBL/GenBank/DDBJ databases">
        <title>Chromosome-scale genome assembly of the rough periwinkle Littorina saxatilis.</title>
        <authorList>
            <person name="De Jode A."/>
            <person name="Faria R."/>
            <person name="Formenti G."/>
            <person name="Sims Y."/>
            <person name="Smith T.P."/>
            <person name="Tracey A."/>
            <person name="Wood J.M.D."/>
            <person name="Zagrodzka Z.B."/>
            <person name="Johannesson K."/>
            <person name="Butlin R.K."/>
            <person name="Leder E.H."/>
        </authorList>
    </citation>
    <scope>NUCLEOTIDE SEQUENCE [LARGE SCALE GENOMIC DNA]</scope>
    <source>
        <strain evidence="10">Snail1</strain>
        <tissue evidence="10">Muscle</tissue>
    </source>
</reference>
<keyword evidence="3 8" id="KW-0349">Heme</keyword>
<dbReference type="CDD" id="cd11054">
    <property type="entry name" value="CYP24A1-like"/>
    <property type="match status" value="1"/>
</dbReference>
<feature type="binding site" description="axial binding residue" evidence="8">
    <location>
        <position position="492"/>
    </location>
    <ligand>
        <name>heme</name>
        <dbReference type="ChEBI" id="CHEBI:30413"/>
    </ligand>
    <ligandPart>
        <name>Fe</name>
        <dbReference type="ChEBI" id="CHEBI:18248"/>
    </ligandPart>
</feature>
<dbReference type="GO" id="GO:0004497">
    <property type="term" value="F:monooxygenase activity"/>
    <property type="evidence" value="ECO:0007669"/>
    <property type="project" value="UniProtKB-KW"/>
</dbReference>
<dbReference type="Pfam" id="PF00067">
    <property type="entry name" value="p450"/>
    <property type="match status" value="1"/>
</dbReference>
<evidence type="ECO:0000256" key="9">
    <source>
        <dbReference type="RuleBase" id="RU000461"/>
    </source>
</evidence>
<dbReference type="InterPro" id="IPR002401">
    <property type="entry name" value="Cyt_P450_E_grp-I"/>
</dbReference>
<accession>A0AAN9B972</accession>
<dbReference type="PRINTS" id="PR00385">
    <property type="entry name" value="P450"/>
</dbReference>
<evidence type="ECO:0000256" key="5">
    <source>
        <dbReference type="ARBA" id="ARBA00023002"/>
    </source>
</evidence>
<evidence type="ECO:0000256" key="4">
    <source>
        <dbReference type="ARBA" id="ARBA00022723"/>
    </source>
</evidence>
<dbReference type="FunFam" id="1.10.630.10:FF:000006">
    <property type="entry name" value="Cytochrome P450 302a1, mitochondrial"/>
    <property type="match status" value="1"/>
</dbReference>
<proteinExistence type="inferred from homology"/>
<dbReference type="PROSITE" id="PS00086">
    <property type="entry name" value="CYTOCHROME_P450"/>
    <property type="match status" value="1"/>
</dbReference>
<keyword evidence="11" id="KW-1185">Reference proteome</keyword>
<comment type="caution">
    <text evidence="10">The sequence shown here is derived from an EMBL/GenBank/DDBJ whole genome shotgun (WGS) entry which is preliminary data.</text>
</comment>
<dbReference type="SUPFAM" id="SSF48264">
    <property type="entry name" value="Cytochrome P450"/>
    <property type="match status" value="1"/>
</dbReference>
<dbReference type="GO" id="GO:0005506">
    <property type="term" value="F:iron ion binding"/>
    <property type="evidence" value="ECO:0007669"/>
    <property type="project" value="InterPro"/>
</dbReference>
<dbReference type="InterPro" id="IPR001128">
    <property type="entry name" value="Cyt_P450"/>
</dbReference>
<dbReference type="PANTHER" id="PTHR24279:SF120">
    <property type="entry name" value="CYTOCHROME P450"/>
    <property type="match status" value="1"/>
</dbReference>
<keyword evidence="4 8" id="KW-0479">Metal-binding</keyword>
<evidence type="ECO:0000313" key="10">
    <source>
        <dbReference type="EMBL" id="KAK7100964.1"/>
    </source>
</evidence>
<evidence type="ECO:0000256" key="1">
    <source>
        <dbReference type="ARBA" id="ARBA00001971"/>
    </source>
</evidence>
<evidence type="ECO:0000256" key="7">
    <source>
        <dbReference type="ARBA" id="ARBA00023033"/>
    </source>
</evidence>
<dbReference type="AlphaFoldDB" id="A0AAN9B972"/>
<name>A0AAN9B972_9CAEN</name>
<keyword evidence="6 8" id="KW-0408">Iron</keyword>
<keyword evidence="5 9" id="KW-0560">Oxidoreductase</keyword>
<organism evidence="10 11">
    <name type="scientific">Littorina saxatilis</name>
    <dbReference type="NCBI Taxonomy" id="31220"/>
    <lineage>
        <taxon>Eukaryota</taxon>
        <taxon>Metazoa</taxon>
        <taxon>Spiralia</taxon>
        <taxon>Lophotrochozoa</taxon>
        <taxon>Mollusca</taxon>
        <taxon>Gastropoda</taxon>
        <taxon>Caenogastropoda</taxon>
        <taxon>Littorinimorpha</taxon>
        <taxon>Littorinoidea</taxon>
        <taxon>Littorinidae</taxon>
        <taxon>Littorina</taxon>
    </lineage>
</organism>
<keyword evidence="7 9" id="KW-0503">Monooxygenase</keyword>
<dbReference type="InterPro" id="IPR050479">
    <property type="entry name" value="CYP11_CYP27_families"/>
</dbReference>
<evidence type="ECO:0008006" key="12">
    <source>
        <dbReference type="Google" id="ProtNLM"/>
    </source>
</evidence>
<sequence length="545" mass="61492">MSRVSKAVQRLVGGSVQLTNGQRAVSTSARAENSLSIDLDIGVKQCPFRATMESFTLDREESGSLSIPEANESTVQPFDAVPGPKGLPFLGTLLDYFKKDGLRFSKMFEAYRARSLEYGPVYKERFGPVEMVVISDPAEYSKVMRAEGKFPVRREMEPMAYDRTQKGMDMGLVNSQGEEWHRQRTAVSKHMLPLQTVAQFCQPMDTVAEEFTQKLPLAMDSQGEVKGLEQEIFKWAMESIGTFLFEERIGCMETKPSQQAQDFIHHLRSYFKLMQPLMYNLPIYKLFPTQKWRQYQFHSDRVIKIGQSFVDKKVDALKKGEVGNTSAFLSGLLSNDNLSSRDVTGIAVDLLMAAVETTSTATTWCLYNLAKNPEAQSRLAAEVKAAVPQGGEITTESLAQMPYLKAVLKETFRVYPITYATSRILPSDIEVAGYNIPAGSHVQANLFGMFRDPELFPDPESFKPSRWLREAKMDPKLKSLSNLVWGHGARMCIGRRIAEQELHILLAKVVQKFELSYHHEDVEAILNTVITPDRPVQIKFTPRNL</sequence>